<dbReference type="Gene3D" id="1.10.260.40">
    <property type="entry name" value="lambda repressor-like DNA-binding domains"/>
    <property type="match status" value="1"/>
</dbReference>
<feature type="domain" description="DUF5753" evidence="1">
    <location>
        <begin position="91"/>
        <end position="267"/>
    </location>
</feature>
<reference evidence="2 3" key="1">
    <citation type="submission" date="2020-12" db="EMBL/GenBank/DDBJ databases">
        <title>Identification and biosynthesis of polyene macrolides produced by Streptomyces alfalfae Men-myco-93-63.</title>
        <authorList>
            <person name="Liu D."/>
            <person name="Li Y."/>
            <person name="Liu L."/>
            <person name="Han X."/>
            <person name="Shen F."/>
        </authorList>
    </citation>
    <scope>NUCLEOTIDE SEQUENCE [LARGE SCALE GENOMIC DNA]</scope>
    <source>
        <strain evidence="2 3">Men-myco-93-63</strain>
    </source>
</reference>
<evidence type="ECO:0000259" key="1">
    <source>
        <dbReference type="Pfam" id="PF19054"/>
    </source>
</evidence>
<dbReference type="Pfam" id="PF13560">
    <property type="entry name" value="HTH_31"/>
    <property type="match status" value="1"/>
</dbReference>
<proteinExistence type="predicted"/>
<dbReference type="RefSeq" id="WP_198503005.1">
    <property type="nucleotide sequence ID" value="NZ_CP065959.1"/>
</dbReference>
<dbReference type="InterPro" id="IPR001387">
    <property type="entry name" value="Cro/C1-type_HTH"/>
</dbReference>
<dbReference type="GO" id="GO:0003677">
    <property type="term" value="F:DNA binding"/>
    <property type="evidence" value="ECO:0007669"/>
    <property type="project" value="InterPro"/>
</dbReference>
<dbReference type="InterPro" id="IPR043917">
    <property type="entry name" value="DUF5753"/>
</dbReference>
<dbReference type="AlphaFoldDB" id="A0A7T4TY71"/>
<evidence type="ECO:0000313" key="2">
    <source>
        <dbReference type="EMBL" id="QQC90004.1"/>
    </source>
</evidence>
<dbReference type="EMBL" id="CP065959">
    <property type="protein sequence ID" value="QQC90004.1"/>
    <property type="molecule type" value="Genomic_DNA"/>
</dbReference>
<accession>A0A7T4TY71</accession>
<dbReference type="SUPFAM" id="SSF47413">
    <property type="entry name" value="lambda repressor-like DNA-binding domains"/>
    <property type="match status" value="1"/>
</dbReference>
<sequence length="280" mass="30167">MTRPKDLDPSSNPRALLGAELRHARERAALSQEALGAPLFVSGSFIGQLEAGTRRMHLEYAKHFDAVLGTGGFFARNCGALAKSRYPDHFAEAAEAEAVATAIRQYAMLLIPGLLQTKAYAEEVFRAYHPTALDETIDAHVAVRLDRARLLDDPTTPLLWTVLDEAALRREVGGGPVMAEALRHVAGLARRHRVIVQVLPFGAGAHAAMEGSLKLMEFEDAPPLSFVEGPNMGKLLDDPATVAHHALLISLLQAAALSPKDSLALIDSVAQDYGHGEQHP</sequence>
<protein>
    <submittedName>
        <fullName evidence="2">Helix-turn-helix domain-containing protein</fullName>
    </submittedName>
</protein>
<dbReference type="Proteomes" id="UP000596130">
    <property type="component" value="Chromosome"/>
</dbReference>
<evidence type="ECO:0000313" key="3">
    <source>
        <dbReference type="Proteomes" id="UP000596130"/>
    </source>
</evidence>
<gene>
    <name evidence="2" type="ORF">I8755_17470</name>
</gene>
<dbReference type="Pfam" id="PF19054">
    <property type="entry name" value="DUF5753"/>
    <property type="match status" value="1"/>
</dbReference>
<name>A0A7T4TY71_9ACTN</name>
<dbReference type="CDD" id="cd00093">
    <property type="entry name" value="HTH_XRE"/>
    <property type="match status" value="1"/>
</dbReference>
<organism evidence="2 3">
    <name type="scientific">Streptomyces alfalfae</name>
    <dbReference type="NCBI Taxonomy" id="1642299"/>
    <lineage>
        <taxon>Bacteria</taxon>
        <taxon>Bacillati</taxon>
        <taxon>Actinomycetota</taxon>
        <taxon>Actinomycetes</taxon>
        <taxon>Kitasatosporales</taxon>
        <taxon>Streptomycetaceae</taxon>
        <taxon>Streptomyces</taxon>
    </lineage>
</organism>
<dbReference type="InterPro" id="IPR010982">
    <property type="entry name" value="Lambda_DNA-bd_dom_sf"/>
</dbReference>